<dbReference type="AlphaFoldDB" id="A0A6N8S8X2"/>
<comment type="caution">
    <text evidence="1">The sequence shown here is derived from an EMBL/GenBank/DDBJ whole genome shotgun (WGS) entry which is preliminary data.</text>
</comment>
<dbReference type="OrthoDB" id="5465390at2"/>
<proteinExistence type="predicted"/>
<evidence type="ECO:0000313" key="1">
    <source>
        <dbReference type="EMBL" id="MXN45514.1"/>
    </source>
</evidence>
<dbReference type="GO" id="GO:0047661">
    <property type="term" value="F:amino-acid racemase activity"/>
    <property type="evidence" value="ECO:0007669"/>
    <property type="project" value="InterPro"/>
</dbReference>
<sequence length="245" mass="26727">MAIYKVRPQAESYGHEIGILLIDCRTPFIPGDVGNASSYGYPVLYRTVPDVTLDRLIEQGDLSLTEKVIETARALEASGVRAIASDCGYMMHFQEQVAAAVSIPVMLSSLQQLPFMASLLGPRQAIGIICANRRRLTDALLEKAHPNGHIALHVAGLENCPNFRAPVLDETDTLDSDAIEAEVVKTAEALCEEHPQIGAILLECSNLPPYAHAVQATTGRPVFDFLTMIDHVRAACRRRIYVGGY</sequence>
<dbReference type="InterPro" id="IPR015942">
    <property type="entry name" value="Asp/Glu/hydantoin_racemase"/>
</dbReference>
<reference evidence="1 2" key="1">
    <citation type="submission" date="2019-12" db="EMBL/GenBank/DDBJ databases">
        <title>Shinella kummerowiae sp. nov., a symbiotic bacterium isolated from root nodules of the herbal legume Kummerowia stipulacea.</title>
        <authorList>
            <person name="Gao J."/>
        </authorList>
    </citation>
    <scope>NUCLEOTIDE SEQUENCE [LARGE SCALE GENOMIC DNA]</scope>
    <source>
        <strain evidence="1 2">CCBAU 25048</strain>
    </source>
</reference>
<evidence type="ECO:0000313" key="2">
    <source>
        <dbReference type="Proteomes" id="UP000435802"/>
    </source>
</evidence>
<organism evidence="1 2">
    <name type="scientific">Shinella kummerowiae</name>
    <dbReference type="NCBI Taxonomy" id="417745"/>
    <lineage>
        <taxon>Bacteria</taxon>
        <taxon>Pseudomonadati</taxon>
        <taxon>Pseudomonadota</taxon>
        <taxon>Alphaproteobacteria</taxon>
        <taxon>Hyphomicrobiales</taxon>
        <taxon>Rhizobiaceae</taxon>
        <taxon>Shinella</taxon>
    </lineage>
</organism>
<dbReference type="RefSeq" id="WP_160858870.1">
    <property type="nucleotide sequence ID" value="NZ_WUMK01000003.1"/>
</dbReference>
<protein>
    <submittedName>
        <fullName evidence="1">Aspartate/glutamate racemase family protein</fullName>
    </submittedName>
</protein>
<dbReference type="Pfam" id="PF01177">
    <property type="entry name" value="Asp_Glu_race"/>
    <property type="match status" value="1"/>
</dbReference>
<keyword evidence="2" id="KW-1185">Reference proteome</keyword>
<dbReference type="EMBL" id="WUMK01000003">
    <property type="protein sequence ID" value="MXN45514.1"/>
    <property type="molecule type" value="Genomic_DNA"/>
</dbReference>
<name>A0A6N8S8X2_9HYPH</name>
<dbReference type="Proteomes" id="UP000435802">
    <property type="component" value="Unassembled WGS sequence"/>
</dbReference>
<accession>A0A6N8S8X2</accession>
<dbReference type="NCBIfam" id="NF005679">
    <property type="entry name" value="PRK07475.1"/>
    <property type="match status" value="1"/>
</dbReference>
<gene>
    <name evidence="1" type="ORF">GR138_09945</name>
</gene>